<gene>
    <name evidence="9" type="ORF">BU24DRAFT_423369</name>
</gene>
<dbReference type="EMBL" id="ML978070">
    <property type="protein sequence ID" value="KAF2014411.1"/>
    <property type="molecule type" value="Genomic_DNA"/>
</dbReference>
<evidence type="ECO:0000256" key="1">
    <source>
        <dbReference type="ARBA" id="ARBA00004141"/>
    </source>
</evidence>
<evidence type="ECO:0000256" key="6">
    <source>
        <dbReference type="SAM" id="MobiDB-lite"/>
    </source>
</evidence>
<dbReference type="InterPro" id="IPR049326">
    <property type="entry name" value="Rhodopsin_dom_fungi"/>
</dbReference>
<dbReference type="GeneID" id="54285628"/>
<evidence type="ECO:0000256" key="5">
    <source>
        <dbReference type="ARBA" id="ARBA00038359"/>
    </source>
</evidence>
<dbReference type="AlphaFoldDB" id="A0A6A5XNR9"/>
<feature type="transmembrane region" description="Helical" evidence="7">
    <location>
        <begin position="116"/>
        <end position="138"/>
    </location>
</feature>
<feature type="transmembrane region" description="Helical" evidence="7">
    <location>
        <begin position="276"/>
        <end position="301"/>
    </location>
</feature>
<comment type="subcellular location">
    <subcellularLocation>
        <location evidence="1">Membrane</location>
        <topology evidence="1">Multi-pass membrane protein</topology>
    </subcellularLocation>
</comment>
<evidence type="ECO:0000256" key="2">
    <source>
        <dbReference type="ARBA" id="ARBA00022692"/>
    </source>
</evidence>
<dbReference type="PANTHER" id="PTHR33048">
    <property type="entry name" value="PTH11-LIKE INTEGRAL MEMBRANE PROTEIN (AFU_ORTHOLOGUE AFUA_5G11245)"/>
    <property type="match status" value="1"/>
</dbReference>
<feature type="transmembrane region" description="Helical" evidence="7">
    <location>
        <begin position="236"/>
        <end position="256"/>
    </location>
</feature>
<evidence type="ECO:0000256" key="3">
    <source>
        <dbReference type="ARBA" id="ARBA00022989"/>
    </source>
</evidence>
<dbReference type="RefSeq" id="XP_033382750.1">
    <property type="nucleotide sequence ID" value="XM_033528231.1"/>
</dbReference>
<feature type="transmembrane region" description="Helical" evidence="7">
    <location>
        <begin position="38"/>
        <end position="58"/>
    </location>
</feature>
<evidence type="ECO:0000256" key="7">
    <source>
        <dbReference type="SAM" id="Phobius"/>
    </source>
</evidence>
<sequence>MSGGLPPPMDPGMMPLGAPPPGVVPNFDHPASKKTMQIAVMAAIAPFTALAVCLRVYAKTVVRRDFDASDWTCVAGLISIIGYSYTVFDLSVIPGVGNHQYELRMKDIPERYYSNLIASGILLALCLYLVKLSLLLLIGHIFWVRKSARYLIISATVITTLVYIVYFVLSMYYCIPRSNETAMEILVGIGTSRCLNILTLSAFLAGFNAVSDVFVLAVSVPILMRLHTSLGRRIRASGLFCLGLTATVISIVSAYYRIKNQSSDGTWEYTTLFILGYYEICLGMICACLPTLPILGSSAVAQRLLNSRIFSLISSTSESRSRSKGSTNDYEPFPKSDNSSTTRLANGEVPGAVTITREFNVENTYELSLAENGYKTNGLKH</sequence>
<dbReference type="OrthoDB" id="444631at2759"/>
<keyword evidence="10" id="KW-1185">Reference proteome</keyword>
<keyword evidence="4 7" id="KW-0472">Membrane</keyword>
<organism evidence="9 10">
    <name type="scientific">Aaosphaeria arxii CBS 175.79</name>
    <dbReference type="NCBI Taxonomy" id="1450172"/>
    <lineage>
        <taxon>Eukaryota</taxon>
        <taxon>Fungi</taxon>
        <taxon>Dikarya</taxon>
        <taxon>Ascomycota</taxon>
        <taxon>Pezizomycotina</taxon>
        <taxon>Dothideomycetes</taxon>
        <taxon>Pleosporomycetidae</taxon>
        <taxon>Pleosporales</taxon>
        <taxon>Pleosporales incertae sedis</taxon>
        <taxon>Aaosphaeria</taxon>
    </lineage>
</organism>
<dbReference type="InterPro" id="IPR052337">
    <property type="entry name" value="SAT4-like"/>
</dbReference>
<feature type="region of interest" description="Disordered" evidence="6">
    <location>
        <begin position="319"/>
        <end position="345"/>
    </location>
</feature>
<proteinExistence type="inferred from homology"/>
<dbReference type="Proteomes" id="UP000799778">
    <property type="component" value="Unassembled WGS sequence"/>
</dbReference>
<keyword evidence="2 7" id="KW-0812">Transmembrane</keyword>
<name>A0A6A5XNR9_9PLEO</name>
<dbReference type="Pfam" id="PF20684">
    <property type="entry name" value="Fung_rhodopsin"/>
    <property type="match status" value="1"/>
</dbReference>
<feature type="transmembrane region" description="Helical" evidence="7">
    <location>
        <begin position="195"/>
        <end position="224"/>
    </location>
</feature>
<evidence type="ECO:0000259" key="8">
    <source>
        <dbReference type="Pfam" id="PF20684"/>
    </source>
</evidence>
<keyword evidence="3 7" id="KW-1133">Transmembrane helix</keyword>
<evidence type="ECO:0000313" key="9">
    <source>
        <dbReference type="EMBL" id="KAF2014411.1"/>
    </source>
</evidence>
<protein>
    <recommendedName>
        <fullName evidence="8">Rhodopsin domain-containing protein</fullName>
    </recommendedName>
</protein>
<feature type="transmembrane region" description="Helical" evidence="7">
    <location>
        <begin position="150"/>
        <end position="175"/>
    </location>
</feature>
<reference evidence="9" key="1">
    <citation type="journal article" date="2020" name="Stud. Mycol.">
        <title>101 Dothideomycetes genomes: a test case for predicting lifestyles and emergence of pathogens.</title>
        <authorList>
            <person name="Haridas S."/>
            <person name="Albert R."/>
            <person name="Binder M."/>
            <person name="Bloem J."/>
            <person name="Labutti K."/>
            <person name="Salamov A."/>
            <person name="Andreopoulos B."/>
            <person name="Baker S."/>
            <person name="Barry K."/>
            <person name="Bills G."/>
            <person name="Bluhm B."/>
            <person name="Cannon C."/>
            <person name="Castanera R."/>
            <person name="Culley D."/>
            <person name="Daum C."/>
            <person name="Ezra D."/>
            <person name="Gonzalez J."/>
            <person name="Henrissat B."/>
            <person name="Kuo A."/>
            <person name="Liang C."/>
            <person name="Lipzen A."/>
            <person name="Lutzoni F."/>
            <person name="Magnuson J."/>
            <person name="Mondo S."/>
            <person name="Nolan M."/>
            <person name="Ohm R."/>
            <person name="Pangilinan J."/>
            <person name="Park H.-J."/>
            <person name="Ramirez L."/>
            <person name="Alfaro M."/>
            <person name="Sun H."/>
            <person name="Tritt A."/>
            <person name="Yoshinaga Y."/>
            <person name="Zwiers L.-H."/>
            <person name="Turgeon B."/>
            <person name="Goodwin S."/>
            <person name="Spatafora J."/>
            <person name="Crous P."/>
            <person name="Grigoriev I."/>
        </authorList>
    </citation>
    <scope>NUCLEOTIDE SEQUENCE</scope>
    <source>
        <strain evidence="9">CBS 175.79</strain>
    </source>
</reference>
<evidence type="ECO:0000313" key="10">
    <source>
        <dbReference type="Proteomes" id="UP000799778"/>
    </source>
</evidence>
<accession>A0A6A5XNR9</accession>
<comment type="similarity">
    <text evidence="5">Belongs to the SAT4 family.</text>
</comment>
<feature type="transmembrane region" description="Helical" evidence="7">
    <location>
        <begin position="70"/>
        <end position="96"/>
    </location>
</feature>
<dbReference type="PANTHER" id="PTHR33048:SF158">
    <property type="entry name" value="MEMBRANE PROTEIN PTH11-LIKE, PUTATIVE-RELATED"/>
    <property type="match status" value="1"/>
</dbReference>
<feature type="domain" description="Rhodopsin" evidence="8">
    <location>
        <begin position="54"/>
        <end position="292"/>
    </location>
</feature>
<dbReference type="GO" id="GO:0016020">
    <property type="term" value="C:membrane"/>
    <property type="evidence" value="ECO:0007669"/>
    <property type="project" value="UniProtKB-SubCell"/>
</dbReference>
<evidence type="ECO:0000256" key="4">
    <source>
        <dbReference type="ARBA" id="ARBA00023136"/>
    </source>
</evidence>